<evidence type="ECO:0000313" key="7">
    <source>
        <dbReference type="Proteomes" id="UP000520770"/>
    </source>
</evidence>
<keyword evidence="8" id="KW-1185">Reference proteome</keyword>
<dbReference type="CDD" id="cd01448">
    <property type="entry name" value="TST_Repeat_1"/>
    <property type="match status" value="1"/>
</dbReference>
<keyword evidence="2" id="KW-0677">Repeat</keyword>
<dbReference type="Proteomes" id="UP000576087">
    <property type="component" value="Unassembled WGS sequence"/>
</dbReference>
<keyword evidence="6" id="KW-0670">Pyruvate</keyword>
<dbReference type="PROSITE" id="PS50206">
    <property type="entry name" value="RHODANESE_3"/>
    <property type="match status" value="2"/>
</dbReference>
<evidence type="ECO:0000256" key="1">
    <source>
        <dbReference type="ARBA" id="ARBA00022679"/>
    </source>
</evidence>
<evidence type="ECO:0000256" key="2">
    <source>
        <dbReference type="ARBA" id="ARBA00022737"/>
    </source>
</evidence>
<dbReference type="InterPro" id="IPR001763">
    <property type="entry name" value="Rhodanese-like_dom"/>
</dbReference>
<dbReference type="EMBL" id="JACIGY010000001">
    <property type="protein sequence ID" value="MBB4411069.1"/>
    <property type="molecule type" value="Genomic_DNA"/>
</dbReference>
<protein>
    <submittedName>
        <fullName evidence="6">Thiosulfate/3-mercaptopyruvate sulfurtransferase</fullName>
        <ecNumber evidence="6">2.8.1.1</ecNumber>
        <ecNumber evidence="6">2.8.1.2</ecNumber>
    </submittedName>
</protein>
<dbReference type="InterPro" id="IPR036873">
    <property type="entry name" value="Rhodanese-like_dom_sf"/>
</dbReference>
<dbReference type="Proteomes" id="UP000524535">
    <property type="component" value="Unassembled WGS sequence"/>
</dbReference>
<dbReference type="GO" id="GO:0004792">
    <property type="term" value="F:thiosulfate-cyanide sulfurtransferase activity"/>
    <property type="evidence" value="ECO:0007669"/>
    <property type="project" value="UniProtKB-EC"/>
</dbReference>
<organism evidence="6 9">
    <name type="scientific">Aliirhizobium cellulosilyticum</name>
    <dbReference type="NCBI Taxonomy" id="393664"/>
    <lineage>
        <taxon>Bacteria</taxon>
        <taxon>Pseudomonadati</taxon>
        <taxon>Pseudomonadota</taxon>
        <taxon>Alphaproteobacteria</taxon>
        <taxon>Hyphomicrobiales</taxon>
        <taxon>Rhizobiaceae</taxon>
        <taxon>Aliirhizobium</taxon>
    </lineage>
</organism>
<evidence type="ECO:0000259" key="3">
    <source>
        <dbReference type="PROSITE" id="PS50206"/>
    </source>
</evidence>
<evidence type="ECO:0000313" key="5">
    <source>
        <dbReference type="EMBL" id="MBB4411069.1"/>
    </source>
</evidence>
<dbReference type="PROSITE" id="PS00380">
    <property type="entry name" value="RHODANESE_1"/>
    <property type="match status" value="1"/>
</dbReference>
<dbReference type="PANTHER" id="PTHR11364">
    <property type="entry name" value="THIOSULFATE SULFERTANSFERASE"/>
    <property type="match status" value="1"/>
</dbReference>
<dbReference type="PANTHER" id="PTHR11364:SF27">
    <property type="entry name" value="SULFURTRANSFERASE"/>
    <property type="match status" value="1"/>
</dbReference>
<dbReference type="InterPro" id="IPR001307">
    <property type="entry name" value="Thiosulphate_STrfase_CS"/>
</dbReference>
<proteinExistence type="predicted"/>
<dbReference type="SMART" id="SM00450">
    <property type="entry name" value="RHOD"/>
    <property type="match status" value="2"/>
</dbReference>
<evidence type="ECO:0000313" key="4">
    <source>
        <dbReference type="EMBL" id="MBB4346537.1"/>
    </source>
</evidence>
<sequence length="292" mass="30732">MTYQNPKNLASIKEISARLDDPNLVILDCTSTVIPADSGSGFAVADGRGAFEAGHIPGAQFVDLERDLSTPSDHLLFTLPSAEQFGNALNRLGIGAESRVILYSTGQPGWAARVWLMLRAFGFENAAVLNGGWKAWTNAGLPVETGAAKARPAASKPFSWTYRPGFFVASDEVVARTEDEALVNALGADSFRGEAPIAYGRPGRIPGSVNVPTSSLVDPDTGLYLSQQQIEKIFADAGVKPDAPLIAYCGAGVAASNVVFARTLSGAGTRSVVYDGSLLDWSSDPDRPLVTG</sequence>
<dbReference type="CDD" id="cd01449">
    <property type="entry name" value="TST_Repeat_2"/>
    <property type="match status" value="1"/>
</dbReference>
<feature type="domain" description="Rhodanese" evidence="3">
    <location>
        <begin position="20"/>
        <end position="145"/>
    </location>
</feature>
<gene>
    <name evidence="5" type="ORF">GGE31_001540</name>
    <name evidence="4" type="ORF">GGE33_000245</name>
    <name evidence="6" type="ORF">GGE35_001540</name>
</gene>
<dbReference type="Proteomes" id="UP000520770">
    <property type="component" value="Unassembled WGS sequence"/>
</dbReference>
<dbReference type="AlphaFoldDB" id="A0A7W6UWR8"/>
<dbReference type="EC" id="2.8.1.1" evidence="6"/>
<evidence type="ECO:0000313" key="6">
    <source>
        <dbReference type="EMBL" id="MBB4445758.1"/>
    </source>
</evidence>
<dbReference type="EMBL" id="JACIGW010000001">
    <property type="protein sequence ID" value="MBB4346537.1"/>
    <property type="molecule type" value="Genomic_DNA"/>
</dbReference>
<comment type="caution">
    <text evidence="6">The sequence shown here is derived from an EMBL/GenBank/DDBJ whole genome shotgun (WGS) entry which is preliminary data.</text>
</comment>
<dbReference type="RefSeq" id="WP_183820938.1">
    <property type="nucleotide sequence ID" value="NZ_JACIGW010000001.1"/>
</dbReference>
<feature type="domain" description="Rhodanese" evidence="3">
    <location>
        <begin position="189"/>
        <end position="290"/>
    </location>
</feature>
<dbReference type="Pfam" id="PF00581">
    <property type="entry name" value="Rhodanese"/>
    <property type="match status" value="2"/>
</dbReference>
<name>A0A7W6UWR8_9HYPH</name>
<dbReference type="EMBL" id="JACIHM010000001">
    <property type="protein sequence ID" value="MBB4445758.1"/>
    <property type="molecule type" value="Genomic_DNA"/>
</dbReference>
<accession>A0A7W6UWR8</accession>
<evidence type="ECO:0000313" key="9">
    <source>
        <dbReference type="Proteomes" id="UP000576087"/>
    </source>
</evidence>
<reference evidence="7 8" key="1">
    <citation type="submission" date="2020-08" db="EMBL/GenBank/DDBJ databases">
        <title>Genomic Encyclopedia of Type Strains, Phase IV (KMG-V): Genome sequencing to study the core and pangenomes of soil and plant-associated prokaryotes.</title>
        <authorList>
            <person name="Whitman W."/>
        </authorList>
    </citation>
    <scope>NUCLEOTIDE SEQUENCE [LARGE SCALE GENOMIC DNA]</scope>
    <source>
        <strain evidence="5 8">SEMIA 444</strain>
        <strain evidence="4 7">SEMIA 448</strain>
        <strain evidence="6 9">SEMIA 452</strain>
    </source>
</reference>
<keyword evidence="1 6" id="KW-0808">Transferase</keyword>
<dbReference type="InterPro" id="IPR045078">
    <property type="entry name" value="TST/MPST-like"/>
</dbReference>
<dbReference type="SUPFAM" id="SSF52821">
    <property type="entry name" value="Rhodanese/Cell cycle control phosphatase"/>
    <property type="match status" value="2"/>
</dbReference>
<evidence type="ECO:0000313" key="8">
    <source>
        <dbReference type="Proteomes" id="UP000524535"/>
    </source>
</evidence>
<dbReference type="Gene3D" id="3.40.250.10">
    <property type="entry name" value="Rhodanese-like domain"/>
    <property type="match status" value="2"/>
</dbReference>
<dbReference type="GO" id="GO:0016784">
    <property type="term" value="F:3-mercaptopyruvate sulfurtransferase activity"/>
    <property type="evidence" value="ECO:0007669"/>
    <property type="project" value="UniProtKB-EC"/>
</dbReference>
<dbReference type="EC" id="2.8.1.2" evidence="6"/>